<keyword evidence="2 3" id="KW-0732">Signal</keyword>
<sequence>MKKPLLIALALALLSGCAAPQGLNVVGFRTAPQEVDTLTVITDTPYRPEIQSALQEAGFTITRIIIPGQTPKGTKYGVFVSFGSMLDQCLHLTGPTRKALYDQVTFEVVEIETGAVIGTVSKGGWTGDCNVIEGRLFNDIAKELAHLIGRNRGMATYDNRTP</sequence>
<proteinExistence type="predicted"/>
<dbReference type="Pfam" id="PF08139">
    <property type="entry name" value="LPAM_1"/>
    <property type="match status" value="1"/>
</dbReference>
<evidence type="ECO:0000313" key="4">
    <source>
        <dbReference type="EMBL" id="SBV99196.1"/>
    </source>
</evidence>
<dbReference type="EMBL" id="FLUO01000001">
    <property type="protein sequence ID" value="SBV99196.1"/>
    <property type="molecule type" value="Genomic_DNA"/>
</dbReference>
<accession>A0A212JID9</accession>
<feature type="chain" id="PRO_5012216884" description="Type IV secretion system putative lipoprotein virB7" evidence="3">
    <location>
        <begin position="21"/>
        <end position="162"/>
    </location>
</feature>
<organism evidence="4">
    <name type="scientific">uncultured Alphaproteobacteria bacterium</name>
    <dbReference type="NCBI Taxonomy" id="91750"/>
    <lineage>
        <taxon>Bacteria</taxon>
        <taxon>Pseudomonadati</taxon>
        <taxon>Pseudomonadota</taxon>
        <taxon>Alphaproteobacteria</taxon>
        <taxon>environmental samples</taxon>
    </lineage>
</organism>
<protein>
    <recommendedName>
        <fullName evidence="1">Type IV secretion system putative lipoprotein virB7</fullName>
    </recommendedName>
</protein>
<evidence type="ECO:0000256" key="2">
    <source>
        <dbReference type="ARBA" id="ARBA00022729"/>
    </source>
</evidence>
<evidence type="ECO:0000256" key="3">
    <source>
        <dbReference type="SAM" id="SignalP"/>
    </source>
</evidence>
<dbReference type="PROSITE" id="PS51257">
    <property type="entry name" value="PROKAR_LIPOPROTEIN"/>
    <property type="match status" value="1"/>
</dbReference>
<evidence type="ECO:0000256" key="1">
    <source>
        <dbReference type="ARBA" id="ARBA00017922"/>
    </source>
</evidence>
<gene>
    <name evidence="4" type="ORF">KL86APRO_11121</name>
</gene>
<dbReference type="AlphaFoldDB" id="A0A212JID9"/>
<reference evidence="4" key="1">
    <citation type="submission" date="2016-04" db="EMBL/GenBank/DDBJ databases">
        <authorList>
            <person name="Evans L.H."/>
            <person name="Alamgir A."/>
            <person name="Owens N."/>
            <person name="Weber N.D."/>
            <person name="Virtaneva K."/>
            <person name="Barbian K."/>
            <person name="Babar A."/>
            <person name="Rosenke K."/>
        </authorList>
    </citation>
    <scope>NUCLEOTIDE SEQUENCE</scope>
    <source>
        <strain evidence="4">86</strain>
    </source>
</reference>
<feature type="signal peptide" evidence="3">
    <location>
        <begin position="1"/>
        <end position="20"/>
    </location>
</feature>
<name>A0A212JID9_9PROT</name>
<dbReference type="InterPro" id="IPR012640">
    <property type="entry name" value="Membr_lipoprot_lipid_attach_CS"/>
</dbReference>